<feature type="compositionally biased region" description="Pro residues" evidence="1">
    <location>
        <begin position="42"/>
        <end position="52"/>
    </location>
</feature>
<feature type="compositionally biased region" description="Basic and acidic residues" evidence="1">
    <location>
        <begin position="1"/>
        <end position="11"/>
    </location>
</feature>
<sequence length="134" mass="13980">MDEMRGDHRTWGLENSTRNGTGWIADVNDHDYLVYSMKLAPEAPPPPLPGPSPQQSRGNGGGARRAGSVLVVSVAGSPCLAAVGLTCVYVRRSAGPSSGAAIVTASAASRRRMREPDNGNTLSPSPLQCFTGTM</sequence>
<evidence type="ECO:0000313" key="3">
    <source>
        <dbReference type="Proteomes" id="UP001292094"/>
    </source>
</evidence>
<organism evidence="2 3">
    <name type="scientific">Petrolisthes manimaculis</name>
    <dbReference type="NCBI Taxonomy" id="1843537"/>
    <lineage>
        <taxon>Eukaryota</taxon>
        <taxon>Metazoa</taxon>
        <taxon>Ecdysozoa</taxon>
        <taxon>Arthropoda</taxon>
        <taxon>Crustacea</taxon>
        <taxon>Multicrustacea</taxon>
        <taxon>Malacostraca</taxon>
        <taxon>Eumalacostraca</taxon>
        <taxon>Eucarida</taxon>
        <taxon>Decapoda</taxon>
        <taxon>Pleocyemata</taxon>
        <taxon>Anomura</taxon>
        <taxon>Galatheoidea</taxon>
        <taxon>Porcellanidae</taxon>
        <taxon>Petrolisthes</taxon>
    </lineage>
</organism>
<name>A0AAE1U031_9EUCA</name>
<proteinExistence type="predicted"/>
<accession>A0AAE1U031</accession>
<protein>
    <submittedName>
        <fullName evidence="2">Uncharacterized protein</fullName>
    </submittedName>
</protein>
<comment type="caution">
    <text evidence="2">The sequence shown here is derived from an EMBL/GenBank/DDBJ whole genome shotgun (WGS) entry which is preliminary data.</text>
</comment>
<dbReference type="AlphaFoldDB" id="A0AAE1U031"/>
<evidence type="ECO:0000313" key="2">
    <source>
        <dbReference type="EMBL" id="KAK4304412.1"/>
    </source>
</evidence>
<feature type="region of interest" description="Disordered" evidence="1">
    <location>
        <begin position="1"/>
        <end position="22"/>
    </location>
</feature>
<evidence type="ECO:0000256" key="1">
    <source>
        <dbReference type="SAM" id="MobiDB-lite"/>
    </source>
</evidence>
<dbReference type="EMBL" id="JAWZYT010002431">
    <property type="protein sequence ID" value="KAK4304412.1"/>
    <property type="molecule type" value="Genomic_DNA"/>
</dbReference>
<dbReference type="Proteomes" id="UP001292094">
    <property type="component" value="Unassembled WGS sequence"/>
</dbReference>
<reference evidence="2" key="1">
    <citation type="submission" date="2023-11" db="EMBL/GenBank/DDBJ databases">
        <title>Genome assemblies of two species of porcelain crab, Petrolisthes cinctipes and Petrolisthes manimaculis (Anomura: Porcellanidae).</title>
        <authorList>
            <person name="Angst P."/>
        </authorList>
    </citation>
    <scope>NUCLEOTIDE SEQUENCE</scope>
    <source>
        <strain evidence="2">PB745_02</strain>
        <tissue evidence="2">Gill</tissue>
    </source>
</reference>
<feature type="region of interest" description="Disordered" evidence="1">
    <location>
        <begin position="38"/>
        <end position="65"/>
    </location>
</feature>
<gene>
    <name evidence="2" type="ORF">Pmani_023638</name>
</gene>
<keyword evidence="3" id="KW-1185">Reference proteome</keyword>